<feature type="compositionally biased region" description="Basic and acidic residues" evidence="1">
    <location>
        <begin position="39"/>
        <end position="51"/>
    </location>
</feature>
<feature type="region of interest" description="Disordered" evidence="1">
    <location>
        <begin position="132"/>
        <end position="211"/>
    </location>
</feature>
<organism evidence="2 3">
    <name type="scientific">Frankliniella fusca</name>
    <dbReference type="NCBI Taxonomy" id="407009"/>
    <lineage>
        <taxon>Eukaryota</taxon>
        <taxon>Metazoa</taxon>
        <taxon>Ecdysozoa</taxon>
        <taxon>Arthropoda</taxon>
        <taxon>Hexapoda</taxon>
        <taxon>Insecta</taxon>
        <taxon>Pterygota</taxon>
        <taxon>Neoptera</taxon>
        <taxon>Paraneoptera</taxon>
        <taxon>Thysanoptera</taxon>
        <taxon>Terebrantia</taxon>
        <taxon>Thripoidea</taxon>
        <taxon>Thripidae</taxon>
        <taxon>Frankliniella</taxon>
    </lineage>
</organism>
<dbReference type="EMBL" id="JAHWGI010001416">
    <property type="protein sequence ID" value="KAK3930985.1"/>
    <property type="molecule type" value="Genomic_DNA"/>
</dbReference>
<gene>
    <name evidence="2" type="ORF">KUF71_024897</name>
</gene>
<feature type="compositionally biased region" description="Basic and acidic residues" evidence="1">
    <location>
        <begin position="132"/>
        <end position="142"/>
    </location>
</feature>
<dbReference type="AlphaFoldDB" id="A0AAE1I0W8"/>
<reference evidence="2" key="2">
    <citation type="journal article" date="2023" name="BMC Genomics">
        <title>Pest status, molecular evolution, and epigenetic factors derived from the genome assembly of Frankliniella fusca, a thysanopteran phytovirus vector.</title>
        <authorList>
            <person name="Catto M.A."/>
            <person name="Labadie P.E."/>
            <person name="Jacobson A.L."/>
            <person name="Kennedy G.G."/>
            <person name="Srinivasan R."/>
            <person name="Hunt B.G."/>
        </authorList>
    </citation>
    <scope>NUCLEOTIDE SEQUENCE</scope>
    <source>
        <strain evidence="2">PL_HMW_Pooled</strain>
    </source>
</reference>
<evidence type="ECO:0000313" key="3">
    <source>
        <dbReference type="Proteomes" id="UP001219518"/>
    </source>
</evidence>
<proteinExistence type="predicted"/>
<comment type="caution">
    <text evidence="2">The sequence shown here is derived from an EMBL/GenBank/DDBJ whole genome shotgun (WGS) entry which is preliminary data.</text>
</comment>
<keyword evidence="3" id="KW-1185">Reference proteome</keyword>
<accession>A0AAE1I0W8</accession>
<reference evidence="2" key="1">
    <citation type="submission" date="2021-07" db="EMBL/GenBank/DDBJ databases">
        <authorList>
            <person name="Catto M.A."/>
            <person name="Jacobson A."/>
            <person name="Kennedy G."/>
            <person name="Labadie P."/>
            <person name="Hunt B.G."/>
            <person name="Srinivasan R."/>
        </authorList>
    </citation>
    <scope>NUCLEOTIDE SEQUENCE</scope>
    <source>
        <strain evidence="2">PL_HMW_Pooled</strain>
        <tissue evidence="2">Head</tissue>
    </source>
</reference>
<name>A0AAE1I0W8_9NEOP</name>
<feature type="compositionally biased region" description="Low complexity" evidence="1">
    <location>
        <begin position="57"/>
        <end position="69"/>
    </location>
</feature>
<evidence type="ECO:0000313" key="2">
    <source>
        <dbReference type="EMBL" id="KAK3930985.1"/>
    </source>
</evidence>
<dbReference type="Proteomes" id="UP001219518">
    <property type="component" value="Unassembled WGS sequence"/>
</dbReference>
<evidence type="ECO:0000256" key="1">
    <source>
        <dbReference type="SAM" id="MobiDB-lite"/>
    </source>
</evidence>
<feature type="region of interest" description="Disordered" evidence="1">
    <location>
        <begin position="25"/>
        <end position="95"/>
    </location>
</feature>
<sequence length="211" mass="22625">MVGPGLSMLTWRQSLFMMGGFLGDTAGSLQQRQGRRRRSERERDRWKEVPGGHHGGQRAPSRARAGRSPCGHLRGIGAGSGRHSGARHGPPHPSFHPALSAAARAERWKTVRRGAAGGPGARAVRGEERMLRKAESAPRQAREPGTGRGACNIRHISRPGPGARAPHSRWKDGARTRTLSHRGHRGAATASRLGPALARAPGRQDSCGKSR</sequence>
<protein>
    <submittedName>
        <fullName evidence="2">Nesprin-1</fullName>
    </submittedName>
</protein>